<name>A0AAE6EU13_BACFG</name>
<feature type="region of interest" description="Disordered" evidence="1">
    <location>
        <begin position="172"/>
        <end position="210"/>
    </location>
</feature>
<protein>
    <recommendedName>
        <fullName evidence="4">Bacteriophage abortive infection AbiH family protein</fullName>
    </recommendedName>
</protein>
<dbReference type="InterPro" id="IPR025935">
    <property type="entry name" value="AbiH"/>
</dbReference>
<sequence>MKKLYIIGNGFDLYHGLPSSYYSFRDYVKIHDPELFDRIEMYLYPTSNSPEANLDLWKNFEESLGNLDDDKLRDFARNYLVEYGDDDWSEDYNFTYQRSLSEITDSLNIQLRDLLRSWIQDVDKVLPNKNRIPLDKDAKYLSFNYTHTLENLYELSKDILHIHGLVSDENSQLTLGHSQEPKPRRTEEDIKNSMSAESYEEYKEERAGDDPRIYEGEDIIGEYWENSYKNTSKIISENQFFSMI</sequence>
<dbReference type="Proteomes" id="UP000036847">
    <property type="component" value="Chromosome"/>
</dbReference>
<dbReference type="RefSeq" id="WP_005805776.1">
    <property type="nucleotide sequence ID" value="NZ_CP036546.1"/>
</dbReference>
<evidence type="ECO:0000313" key="2">
    <source>
        <dbReference type="EMBL" id="QCQ46021.1"/>
    </source>
</evidence>
<feature type="compositionally biased region" description="Basic and acidic residues" evidence="1">
    <location>
        <begin position="179"/>
        <end position="191"/>
    </location>
</feature>
<evidence type="ECO:0008006" key="4">
    <source>
        <dbReference type="Google" id="ProtNLM"/>
    </source>
</evidence>
<dbReference type="EMBL" id="CP036546">
    <property type="protein sequence ID" value="QCQ46021.1"/>
    <property type="molecule type" value="Genomic_DNA"/>
</dbReference>
<dbReference type="AlphaFoldDB" id="A0AAE6EU13"/>
<proteinExistence type="predicted"/>
<dbReference type="Pfam" id="PF14253">
    <property type="entry name" value="AbiH"/>
    <property type="match status" value="1"/>
</dbReference>
<organism evidence="2 3">
    <name type="scientific">Bacteroides fragilis</name>
    <dbReference type="NCBI Taxonomy" id="817"/>
    <lineage>
        <taxon>Bacteria</taxon>
        <taxon>Pseudomonadati</taxon>
        <taxon>Bacteroidota</taxon>
        <taxon>Bacteroidia</taxon>
        <taxon>Bacteroidales</taxon>
        <taxon>Bacteroidaceae</taxon>
        <taxon>Bacteroides</taxon>
    </lineage>
</organism>
<evidence type="ECO:0000313" key="3">
    <source>
        <dbReference type="Proteomes" id="UP000036847"/>
    </source>
</evidence>
<accession>A0AAE6EU13</accession>
<reference evidence="2 3" key="1">
    <citation type="submission" date="2019-03" db="EMBL/GenBank/DDBJ databases">
        <title>Complete genome assembly of MDR B. fragilis.</title>
        <authorList>
            <person name="Sydenham T.V."/>
            <person name="Hasman H."/>
            <person name="Justesen U.S."/>
        </authorList>
    </citation>
    <scope>NUCLEOTIDE SEQUENCE [LARGE SCALE GENOMIC DNA]</scope>
    <source>
        <strain evidence="2 3">DCMSKEJBY0001B</strain>
    </source>
</reference>
<feature type="compositionally biased region" description="Basic and acidic residues" evidence="1">
    <location>
        <begin position="200"/>
        <end position="210"/>
    </location>
</feature>
<evidence type="ECO:0000256" key="1">
    <source>
        <dbReference type="SAM" id="MobiDB-lite"/>
    </source>
</evidence>
<gene>
    <name evidence="2" type="ORF">EC80_014735</name>
</gene>